<evidence type="ECO:0000256" key="3">
    <source>
        <dbReference type="ARBA" id="ARBA00023002"/>
    </source>
</evidence>
<evidence type="ECO:0000256" key="1">
    <source>
        <dbReference type="ARBA" id="ARBA00007730"/>
    </source>
</evidence>
<evidence type="ECO:0000259" key="4">
    <source>
        <dbReference type="Pfam" id="PF05118"/>
    </source>
</evidence>
<dbReference type="SUPFAM" id="SSF51197">
    <property type="entry name" value="Clavaminate synthase-like"/>
    <property type="match status" value="1"/>
</dbReference>
<dbReference type="GO" id="GO:0016020">
    <property type="term" value="C:membrane"/>
    <property type="evidence" value="ECO:0007669"/>
    <property type="project" value="TreeGrafter"/>
</dbReference>
<gene>
    <name evidence="5" type="ORF">KOM_12_430</name>
</gene>
<accession>A0A8F8PK64</accession>
<keyword evidence="3" id="KW-0560">Oxidoreductase</keyword>
<evidence type="ECO:0000313" key="5">
    <source>
        <dbReference type="EMBL" id="QYA18698.1"/>
    </source>
</evidence>
<name>A0A8F8PK64_9VIRU</name>
<dbReference type="InterPro" id="IPR007803">
    <property type="entry name" value="Asp/Arg/Pro-Hydrxlase"/>
</dbReference>
<sequence length="203" mass="22894">MSTNGFYDQQIVYPSLQIISQRADDIRTEVQLATHSKDWTPWPENLWDERLGHRWSVIPLFAFGKWATKFSSSFPKTCQLLSKLPNLRTALFSKMGPKTVLKSHTGWDQLANTVLRCHLGLKVPLDGKSGVWVNGVKQSHTMNEWLVFDDSLLHSGYNMSDEERIVLIIDLDRPAGVPPGTAKGGYTKEVMDLISKTIGILPE</sequence>
<dbReference type="InterPro" id="IPR027443">
    <property type="entry name" value="IPNS-like_sf"/>
</dbReference>
<dbReference type="PANTHER" id="PTHR46332:SF5">
    <property type="entry name" value="ASPARTATE BETA-HYDROXYLASE DOMAIN CONTAINING 2"/>
    <property type="match status" value="1"/>
</dbReference>
<evidence type="ECO:0000256" key="2">
    <source>
        <dbReference type="ARBA" id="ARBA00022964"/>
    </source>
</evidence>
<dbReference type="PANTHER" id="PTHR46332">
    <property type="entry name" value="ASPARTATE BETA-HYDROXYLASE DOMAIN-CONTAINING PROTEIN 2"/>
    <property type="match status" value="1"/>
</dbReference>
<keyword evidence="2" id="KW-0223">Dioxygenase</keyword>
<dbReference type="EMBL" id="MZ420154">
    <property type="protein sequence ID" value="QYA18698.1"/>
    <property type="molecule type" value="Genomic_DNA"/>
</dbReference>
<reference evidence="5" key="1">
    <citation type="submission" date="2021-06" db="EMBL/GenBank/DDBJ databases">
        <authorList>
            <person name="Rolland C."/>
        </authorList>
    </citation>
    <scope>NUCLEOTIDE SEQUENCE</scope>
    <source>
        <strain evidence="5">347.936635</strain>
    </source>
</reference>
<protein>
    <submittedName>
        <fullName evidence="5">Aspartyl/asparaginyl beta-hydroxylase</fullName>
    </submittedName>
</protein>
<organism evidence="5">
    <name type="scientific">Clandestinovirus</name>
    <dbReference type="NCBI Taxonomy" id="2831644"/>
    <lineage>
        <taxon>Viruses</taxon>
    </lineage>
</organism>
<dbReference type="GO" id="GO:0051213">
    <property type="term" value="F:dioxygenase activity"/>
    <property type="evidence" value="ECO:0007669"/>
    <property type="project" value="UniProtKB-KW"/>
</dbReference>
<dbReference type="InterPro" id="IPR051821">
    <property type="entry name" value="Asp/Asn_beta-hydroxylase"/>
</dbReference>
<dbReference type="Pfam" id="PF05118">
    <property type="entry name" value="Asp_Arg_Hydrox"/>
    <property type="match status" value="1"/>
</dbReference>
<feature type="domain" description="Aspartyl/asparaginy/proline hydroxylase" evidence="4">
    <location>
        <begin position="22"/>
        <end position="174"/>
    </location>
</feature>
<dbReference type="Gene3D" id="2.60.120.330">
    <property type="entry name" value="B-lactam Antibiotic, Isopenicillin N Synthase, Chain"/>
    <property type="match status" value="1"/>
</dbReference>
<proteinExistence type="inferred from homology"/>
<comment type="similarity">
    <text evidence="1">Belongs to the aspartyl/asparaginyl beta-hydroxylase family.</text>
</comment>